<evidence type="ECO:0000256" key="4">
    <source>
        <dbReference type="ARBA" id="ARBA00022989"/>
    </source>
</evidence>
<feature type="transmembrane region" description="Helical" evidence="6">
    <location>
        <begin position="145"/>
        <end position="164"/>
    </location>
</feature>
<evidence type="ECO:0000313" key="8">
    <source>
        <dbReference type="EMBL" id="KCZ91969.1"/>
    </source>
</evidence>
<dbReference type="RefSeq" id="WP_011648327.1">
    <property type="nucleotide sequence ID" value="NZ_ARYI01000010.1"/>
</dbReference>
<dbReference type="PANTHER" id="PTHR22911:SF6">
    <property type="entry name" value="SOLUTE CARRIER FAMILY 35 MEMBER G1"/>
    <property type="match status" value="1"/>
</dbReference>
<keyword evidence="5 6" id="KW-0472">Membrane</keyword>
<comment type="similarity">
    <text evidence="2">Belongs to the drug/metabolite transporter (DMT) superfamily. 10 TMS drug/metabolite exporter (DME) (TC 2.A.7.3) family.</text>
</comment>
<comment type="subcellular location">
    <subcellularLocation>
        <location evidence="1">Membrane</location>
        <topology evidence="1">Multi-pass membrane protein</topology>
    </subcellularLocation>
</comment>
<keyword evidence="4 6" id="KW-1133">Transmembrane helix</keyword>
<dbReference type="OrthoDB" id="9807937at2"/>
<dbReference type="EMBL" id="ARYI01000010">
    <property type="protein sequence ID" value="KCZ91969.1"/>
    <property type="molecule type" value="Genomic_DNA"/>
</dbReference>
<evidence type="ECO:0000313" key="9">
    <source>
        <dbReference type="Proteomes" id="UP000025061"/>
    </source>
</evidence>
<feature type="transmembrane region" description="Helical" evidence="6">
    <location>
        <begin position="85"/>
        <end position="107"/>
    </location>
</feature>
<evidence type="ECO:0000256" key="5">
    <source>
        <dbReference type="ARBA" id="ARBA00023136"/>
    </source>
</evidence>
<dbReference type="Pfam" id="PF00892">
    <property type="entry name" value="EamA"/>
    <property type="match status" value="2"/>
</dbReference>
<feature type="transmembrane region" description="Helical" evidence="6">
    <location>
        <begin position="203"/>
        <end position="223"/>
    </location>
</feature>
<evidence type="ECO:0000256" key="3">
    <source>
        <dbReference type="ARBA" id="ARBA00022692"/>
    </source>
</evidence>
<feature type="transmembrane region" description="Helical" evidence="6">
    <location>
        <begin position="52"/>
        <end position="73"/>
    </location>
</feature>
<dbReference type="AlphaFoldDB" id="A0A059FMV8"/>
<dbReference type="SUPFAM" id="SSF103481">
    <property type="entry name" value="Multidrug resistance efflux transporter EmrE"/>
    <property type="match status" value="2"/>
</dbReference>
<keyword evidence="9" id="KW-1185">Reference proteome</keyword>
<protein>
    <submittedName>
        <fullName evidence="8">Putative transporter</fullName>
    </submittedName>
</protein>
<feature type="domain" description="EamA" evidence="7">
    <location>
        <begin position="172"/>
        <end position="302"/>
    </location>
</feature>
<dbReference type="PANTHER" id="PTHR22911">
    <property type="entry name" value="ACYL-MALONYL CONDENSING ENZYME-RELATED"/>
    <property type="match status" value="1"/>
</dbReference>
<proteinExistence type="inferred from homology"/>
<sequence>MSGKIPSGSDTSVSGPGLSGNLQGALWMLVSGAGYTVHIALAKEITADAHPIFLAFWRSFLAFAIAMPFVWIGGVKIHTARFGALVTRSLIGSAGFVFGLIAIWPIFELPLAEFNALSFTRPLFVTLLAIVLLHEKVGLQRGGAVVIGFAGVLIMTLVPALLGSEGGTHLNLGALFALLSSLCFAFTIVLVKSLTGVHSPLALLVWANMLSSIIILPFALFYWSSPDLMGWALIFAMAFAGFVAQFCFIKGMSIGDASFLSPLDYVRLPMGALADWIMIRALPGPFVWVGAGIIIVSTLYITWREHRLNRKKPVLPPKPV</sequence>
<evidence type="ECO:0000256" key="1">
    <source>
        <dbReference type="ARBA" id="ARBA00004141"/>
    </source>
</evidence>
<feature type="transmembrane region" description="Helical" evidence="6">
    <location>
        <begin position="285"/>
        <end position="303"/>
    </location>
</feature>
<feature type="domain" description="EamA" evidence="7">
    <location>
        <begin position="24"/>
        <end position="156"/>
    </location>
</feature>
<feature type="transmembrane region" description="Helical" evidence="6">
    <location>
        <begin position="113"/>
        <end position="133"/>
    </location>
</feature>
<dbReference type="Proteomes" id="UP000025061">
    <property type="component" value="Unassembled WGS sequence"/>
</dbReference>
<dbReference type="InterPro" id="IPR037185">
    <property type="entry name" value="EmrE-like"/>
</dbReference>
<name>A0A059FMV8_9PROT</name>
<dbReference type="InterPro" id="IPR000620">
    <property type="entry name" value="EamA_dom"/>
</dbReference>
<evidence type="ECO:0000256" key="2">
    <source>
        <dbReference type="ARBA" id="ARBA00009853"/>
    </source>
</evidence>
<evidence type="ECO:0000256" key="6">
    <source>
        <dbReference type="SAM" id="Phobius"/>
    </source>
</evidence>
<feature type="transmembrane region" description="Helical" evidence="6">
    <location>
        <begin position="170"/>
        <end position="191"/>
    </location>
</feature>
<dbReference type="PATRIC" id="fig|1280951.3.peg.2435"/>
<feature type="transmembrane region" description="Helical" evidence="6">
    <location>
        <begin position="229"/>
        <end position="248"/>
    </location>
</feature>
<dbReference type="GO" id="GO:0016020">
    <property type="term" value="C:membrane"/>
    <property type="evidence" value="ECO:0007669"/>
    <property type="project" value="UniProtKB-SubCell"/>
</dbReference>
<accession>A0A059FMV8</accession>
<reference evidence="8 9" key="1">
    <citation type="submission" date="2013-04" db="EMBL/GenBank/DDBJ databases">
        <title>Hyphomonas hirschiana VP5 Genome Sequencing.</title>
        <authorList>
            <person name="Lai Q."/>
            <person name="Shao Z."/>
        </authorList>
    </citation>
    <scope>NUCLEOTIDE SEQUENCE [LARGE SCALE GENOMIC DNA]</scope>
    <source>
        <strain evidence="8 9">VP5</strain>
    </source>
</reference>
<comment type="caution">
    <text evidence="8">The sequence shown here is derived from an EMBL/GenBank/DDBJ whole genome shotgun (WGS) entry which is preliminary data.</text>
</comment>
<evidence type="ECO:0000259" key="7">
    <source>
        <dbReference type="Pfam" id="PF00892"/>
    </source>
</evidence>
<gene>
    <name evidence="8" type="ORF">HHI_12089</name>
</gene>
<organism evidence="8 9">
    <name type="scientific">Hyphomonas hirschiana VP5</name>
    <dbReference type="NCBI Taxonomy" id="1280951"/>
    <lineage>
        <taxon>Bacteria</taxon>
        <taxon>Pseudomonadati</taxon>
        <taxon>Pseudomonadota</taxon>
        <taxon>Alphaproteobacteria</taxon>
        <taxon>Hyphomonadales</taxon>
        <taxon>Hyphomonadaceae</taxon>
        <taxon>Hyphomonas</taxon>
    </lineage>
</organism>
<keyword evidence="3 6" id="KW-0812">Transmembrane</keyword>